<dbReference type="OrthoDB" id="2958007at2759"/>
<keyword evidence="1" id="KW-0472">Membrane</keyword>
<organism evidence="3 4">
    <name type="scientific">Ephemerocybe angulata</name>
    <dbReference type="NCBI Taxonomy" id="980116"/>
    <lineage>
        <taxon>Eukaryota</taxon>
        <taxon>Fungi</taxon>
        <taxon>Dikarya</taxon>
        <taxon>Basidiomycota</taxon>
        <taxon>Agaricomycotina</taxon>
        <taxon>Agaricomycetes</taxon>
        <taxon>Agaricomycetidae</taxon>
        <taxon>Agaricales</taxon>
        <taxon>Agaricineae</taxon>
        <taxon>Psathyrellaceae</taxon>
        <taxon>Ephemerocybe</taxon>
    </lineage>
</organism>
<evidence type="ECO:0000313" key="3">
    <source>
        <dbReference type="EMBL" id="KAF6765573.1"/>
    </source>
</evidence>
<reference evidence="3 4" key="1">
    <citation type="submission" date="2020-07" db="EMBL/GenBank/DDBJ databases">
        <title>Comparative genomics of pyrophilous fungi reveals a link between fire events and developmental genes.</title>
        <authorList>
            <consortium name="DOE Joint Genome Institute"/>
            <person name="Steindorff A.S."/>
            <person name="Carver A."/>
            <person name="Calhoun S."/>
            <person name="Stillman K."/>
            <person name="Liu H."/>
            <person name="Lipzen A."/>
            <person name="Pangilinan J."/>
            <person name="Labutti K."/>
            <person name="Bruns T.D."/>
            <person name="Grigoriev I.V."/>
        </authorList>
    </citation>
    <scope>NUCLEOTIDE SEQUENCE [LARGE SCALE GENOMIC DNA]</scope>
    <source>
        <strain evidence="3 4">CBS 144469</strain>
    </source>
</reference>
<gene>
    <name evidence="3" type="ORF">DFP72DRAFT_1162462</name>
</gene>
<dbReference type="InterPro" id="IPR045340">
    <property type="entry name" value="DUF6533"/>
</dbReference>
<keyword evidence="4" id="KW-1185">Reference proteome</keyword>
<feature type="transmembrane region" description="Helical" evidence="1">
    <location>
        <begin position="95"/>
        <end position="116"/>
    </location>
</feature>
<dbReference type="Pfam" id="PF20151">
    <property type="entry name" value="DUF6533"/>
    <property type="match status" value="1"/>
</dbReference>
<accession>A0A8H6MDR4</accession>
<protein>
    <recommendedName>
        <fullName evidence="2">DUF6533 domain-containing protein</fullName>
    </recommendedName>
</protein>
<feature type="transmembrane region" description="Helical" evidence="1">
    <location>
        <begin position="247"/>
        <end position="267"/>
    </location>
</feature>
<keyword evidence="1" id="KW-0812">Transmembrane</keyword>
<dbReference type="EMBL" id="JACGCI010000002">
    <property type="protein sequence ID" value="KAF6765573.1"/>
    <property type="molecule type" value="Genomic_DNA"/>
</dbReference>
<evidence type="ECO:0000256" key="1">
    <source>
        <dbReference type="SAM" id="Phobius"/>
    </source>
</evidence>
<name>A0A8H6MDR4_9AGAR</name>
<sequence length="297" mass="33574">MLDPTSVEDVTKAFIFEYSTLAASSLYAYHYLLTLDDEVAHIWPQKWTLGKVVFLLARYMPFLRIATDTCLNVRIWASFSEQECVALVWLFSLSYHFQTVASDAAFLLCVYALLGAERIHSTVLLAVYSAFTVAISALLVISLVSSRYVSSQSLSYNAQHNGQACHILFDARVHIYERISDYLIISGTIVAALLGVLTIVIRYRSQSNSLINVIRRDGGMFYLSALALRLSTIIIALPNIQVHVYNLIYTAQEVALPMLAAGLILNVRKIDDPGTRDRISTLIFTSRREEFRLRRYR</sequence>
<proteinExistence type="predicted"/>
<feature type="domain" description="DUF6533" evidence="2">
    <location>
        <begin position="18"/>
        <end position="63"/>
    </location>
</feature>
<dbReference type="AlphaFoldDB" id="A0A8H6MDR4"/>
<evidence type="ECO:0000259" key="2">
    <source>
        <dbReference type="Pfam" id="PF20151"/>
    </source>
</evidence>
<evidence type="ECO:0000313" key="4">
    <source>
        <dbReference type="Proteomes" id="UP000521943"/>
    </source>
</evidence>
<feature type="transmembrane region" description="Helical" evidence="1">
    <location>
        <begin position="123"/>
        <end position="144"/>
    </location>
</feature>
<dbReference type="Proteomes" id="UP000521943">
    <property type="component" value="Unassembled WGS sequence"/>
</dbReference>
<keyword evidence="1" id="KW-1133">Transmembrane helix</keyword>
<feature type="transmembrane region" description="Helical" evidence="1">
    <location>
        <begin position="221"/>
        <end position="241"/>
    </location>
</feature>
<comment type="caution">
    <text evidence="3">The sequence shown here is derived from an EMBL/GenBank/DDBJ whole genome shotgun (WGS) entry which is preliminary data.</text>
</comment>
<feature type="transmembrane region" description="Helical" evidence="1">
    <location>
        <begin position="182"/>
        <end position="201"/>
    </location>
</feature>